<feature type="region of interest" description="Disordered" evidence="1">
    <location>
        <begin position="206"/>
        <end position="282"/>
    </location>
</feature>
<evidence type="ECO:0008006" key="4">
    <source>
        <dbReference type="Google" id="ProtNLM"/>
    </source>
</evidence>
<dbReference type="Proteomes" id="UP001321749">
    <property type="component" value="Unassembled WGS sequence"/>
</dbReference>
<reference evidence="2" key="2">
    <citation type="submission" date="2023-06" db="EMBL/GenBank/DDBJ databases">
        <authorList>
            <consortium name="Lawrence Berkeley National Laboratory"/>
            <person name="Mondo S.J."/>
            <person name="Hensen N."/>
            <person name="Bonometti L."/>
            <person name="Westerberg I."/>
            <person name="Brannstrom I.O."/>
            <person name="Guillou S."/>
            <person name="Cros-Aarteil S."/>
            <person name="Calhoun S."/>
            <person name="Haridas S."/>
            <person name="Kuo A."/>
            <person name="Pangilinan J."/>
            <person name="Riley R."/>
            <person name="Labutti K."/>
            <person name="Andreopoulos B."/>
            <person name="Lipzen A."/>
            <person name="Chen C."/>
            <person name="Yanf M."/>
            <person name="Daum C."/>
            <person name="Ng V."/>
            <person name="Clum A."/>
            <person name="Steindorff A."/>
            <person name="Ohm R."/>
            <person name="Martin F."/>
            <person name="Silar P."/>
            <person name="Natvig D."/>
            <person name="Lalanne C."/>
            <person name="Gautier V."/>
            <person name="Ament-Velasquez S.L."/>
            <person name="Kruys A."/>
            <person name="Hutchinson M.I."/>
            <person name="Powell A.J."/>
            <person name="Barry K."/>
            <person name="Miller A.N."/>
            <person name="Grigoriev I.V."/>
            <person name="Debuchy R."/>
            <person name="Gladieux P."/>
            <person name="Thoren M.H."/>
            <person name="Johannesson H."/>
        </authorList>
    </citation>
    <scope>NUCLEOTIDE SEQUENCE</scope>
    <source>
        <strain evidence="2">PSN324</strain>
    </source>
</reference>
<protein>
    <recommendedName>
        <fullName evidence="4">F-box domain-containing protein</fullName>
    </recommendedName>
</protein>
<sequence>MTFTNLPPELKILILCALPSIADLSSVIRASPDLLRVYLAHKPQIITSIILLFCPNLAPSAVSTSSLLSPALPYNPSIPRLINHSAPSGRSSLQFAPLNPTSDPSFMSHRTCSTLYLAMGSHPTIPNWIKMPSHEQALAHPDRPLALKHARYFIEIQEFKPKFDEFMGARTERQTEMKCLECGKRTGMYYRRGGWPVTVRRNVQMRRLPGPPTPRVPQNDTTDTEMDHHGSGQRTGTRATGRRPAAVPLTEILKSQANQRAGRGSRKQAAAKKGGVTKGGRVVKKQNLKAVAVAAKKK</sequence>
<organism evidence="2 3">
    <name type="scientific">Cladorrhinum samala</name>
    <dbReference type="NCBI Taxonomy" id="585594"/>
    <lineage>
        <taxon>Eukaryota</taxon>
        <taxon>Fungi</taxon>
        <taxon>Dikarya</taxon>
        <taxon>Ascomycota</taxon>
        <taxon>Pezizomycotina</taxon>
        <taxon>Sordariomycetes</taxon>
        <taxon>Sordariomycetidae</taxon>
        <taxon>Sordariales</taxon>
        <taxon>Podosporaceae</taxon>
        <taxon>Cladorrhinum</taxon>
    </lineage>
</organism>
<evidence type="ECO:0000313" key="2">
    <source>
        <dbReference type="EMBL" id="KAK4456687.1"/>
    </source>
</evidence>
<name>A0AAV9H831_9PEZI</name>
<dbReference type="AlphaFoldDB" id="A0AAV9H831"/>
<dbReference type="EMBL" id="MU865177">
    <property type="protein sequence ID" value="KAK4456687.1"/>
    <property type="molecule type" value="Genomic_DNA"/>
</dbReference>
<proteinExistence type="predicted"/>
<evidence type="ECO:0000313" key="3">
    <source>
        <dbReference type="Proteomes" id="UP001321749"/>
    </source>
</evidence>
<reference evidence="2" key="1">
    <citation type="journal article" date="2023" name="Mol. Phylogenet. Evol.">
        <title>Genome-scale phylogeny and comparative genomics of the fungal order Sordariales.</title>
        <authorList>
            <person name="Hensen N."/>
            <person name="Bonometti L."/>
            <person name="Westerberg I."/>
            <person name="Brannstrom I.O."/>
            <person name="Guillou S."/>
            <person name="Cros-Aarteil S."/>
            <person name="Calhoun S."/>
            <person name="Haridas S."/>
            <person name="Kuo A."/>
            <person name="Mondo S."/>
            <person name="Pangilinan J."/>
            <person name="Riley R."/>
            <person name="LaButti K."/>
            <person name="Andreopoulos B."/>
            <person name="Lipzen A."/>
            <person name="Chen C."/>
            <person name="Yan M."/>
            <person name="Daum C."/>
            <person name="Ng V."/>
            <person name="Clum A."/>
            <person name="Steindorff A."/>
            <person name="Ohm R.A."/>
            <person name="Martin F."/>
            <person name="Silar P."/>
            <person name="Natvig D.O."/>
            <person name="Lalanne C."/>
            <person name="Gautier V."/>
            <person name="Ament-Velasquez S.L."/>
            <person name="Kruys A."/>
            <person name="Hutchinson M.I."/>
            <person name="Powell A.J."/>
            <person name="Barry K."/>
            <person name="Miller A.N."/>
            <person name="Grigoriev I.V."/>
            <person name="Debuchy R."/>
            <person name="Gladieux P."/>
            <person name="Hiltunen Thoren M."/>
            <person name="Johannesson H."/>
        </authorList>
    </citation>
    <scope>NUCLEOTIDE SEQUENCE</scope>
    <source>
        <strain evidence="2">PSN324</strain>
    </source>
</reference>
<feature type="compositionally biased region" description="Low complexity" evidence="1">
    <location>
        <begin position="232"/>
        <end position="246"/>
    </location>
</feature>
<comment type="caution">
    <text evidence="2">The sequence shown here is derived from an EMBL/GenBank/DDBJ whole genome shotgun (WGS) entry which is preliminary data.</text>
</comment>
<keyword evidence="3" id="KW-1185">Reference proteome</keyword>
<evidence type="ECO:0000256" key="1">
    <source>
        <dbReference type="SAM" id="MobiDB-lite"/>
    </source>
</evidence>
<accession>A0AAV9H831</accession>
<gene>
    <name evidence="2" type="ORF">QBC42DRAFT_321893</name>
</gene>